<evidence type="ECO:0000256" key="1">
    <source>
        <dbReference type="ARBA" id="ARBA00001971"/>
    </source>
</evidence>
<dbReference type="OrthoDB" id="9801155at2"/>
<dbReference type="PANTHER" id="PTHR46696">
    <property type="entry name" value="P450, PUTATIVE (EUROFUNG)-RELATED"/>
    <property type="match status" value="1"/>
</dbReference>
<protein>
    <submittedName>
        <fullName evidence="4">Putative 4-methoxybenzoate monooxygenase (O-demethylating)</fullName>
        <ecNumber evidence="4">1.14.99.15</ecNumber>
    </submittedName>
</protein>
<evidence type="ECO:0000256" key="3">
    <source>
        <dbReference type="RuleBase" id="RU000461"/>
    </source>
</evidence>
<reference evidence="4 5" key="1">
    <citation type="submission" date="2019-03" db="EMBL/GenBank/DDBJ databases">
        <authorList>
            <person name="Kox A.R. M."/>
        </authorList>
    </citation>
    <scope>NUCLEOTIDE SEQUENCE [LARGE SCALE GENOMIC DNA]</scope>
    <source>
        <strain evidence="4">MTUNDRAET4 annotated genome</strain>
        <plasmid evidence="5">2</plasmid>
    </source>
</reference>
<comment type="cofactor">
    <cofactor evidence="1">
        <name>heme</name>
        <dbReference type="ChEBI" id="CHEBI:30413"/>
    </cofactor>
</comment>
<dbReference type="GO" id="GO:0005506">
    <property type="term" value="F:iron ion binding"/>
    <property type="evidence" value="ECO:0007669"/>
    <property type="project" value="InterPro"/>
</dbReference>
<keyword evidence="3" id="KW-0479">Metal-binding</keyword>
<keyword evidence="4" id="KW-0614">Plasmid</keyword>
<evidence type="ECO:0000313" key="5">
    <source>
        <dbReference type="Proteomes" id="UP000294360"/>
    </source>
</evidence>
<keyword evidence="3" id="KW-0408">Iron</keyword>
<sequence>MTKGVATYIASDPHPGVPRLDVDPFSEAFLADPYSHHENLRAAGPVFWLEPYRIYGSARHAEVSAALKDYETFCSARGVGLADFAREEPWRSKSLLLEADPPLHTRTRGMMNKVVTLAALMKELPLWQEKADQLVDELLQRRSFDAVTDLAEVYPMRVFPDLIGLPPEGRDNLVPYGTATFNAFGPRNALFEETMRDAKDAMLWVASSCKRENLADEAWGAKVYRTAEAEDCSPAEAELLVRSFLTAGLDTTINGIAHLMLALASHPDQWRKLQANPSVLVKNAFEESLRWDSTVQTFFRTTTREVEFGGAVIPKDAKIILFLGAANRDPRRWNDPESFDVERQAAGHVGFGFGIHQCLGQMIARREAEAVLKALVSRVADIRITGATSRRLNNTLHALSHLPVEITALP</sequence>
<dbReference type="PROSITE" id="PS00086">
    <property type="entry name" value="CYTOCHROME_P450"/>
    <property type="match status" value="1"/>
</dbReference>
<dbReference type="CDD" id="cd11037">
    <property type="entry name" value="CYP199A2-like"/>
    <property type="match status" value="1"/>
</dbReference>
<name>A0A4U8Z7Z8_METTU</name>
<dbReference type="EMBL" id="LR536451">
    <property type="protein sequence ID" value="VFU16592.1"/>
    <property type="molecule type" value="Genomic_DNA"/>
</dbReference>
<dbReference type="PANTHER" id="PTHR46696:SF1">
    <property type="entry name" value="CYTOCHROME P450 YJIB-RELATED"/>
    <property type="match status" value="1"/>
</dbReference>
<dbReference type="GO" id="GO:0020037">
    <property type="term" value="F:heme binding"/>
    <property type="evidence" value="ECO:0007669"/>
    <property type="project" value="InterPro"/>
</dbReference>
<comment type="similarity">
    <text evidence="2 3">Belongs to the cytochrome P450 family.</text>
</comment>
<dbReference type="Pfam" id="PF00067">
    <property type="entry name" value="p450"/>
    <property type="match status" value="1"/>
</dbReference>
<dbReference type="EC" id="1.14.99.15" evidence="4"/>
<keyword evidence="3 4" id="KW-0560">Oxidoreductase</keyword>
<dbReference type="InterPro" id="IPR001128">
    <property type="entry name" value="Cyt_P450"/>
</dbReference>
<dbReference type="PRINTS" id="PR00359">
    <property type="entry name" value="BP450"/>
</dbReference>
<dbReference type="KEGG" id="mtun:MTUNDRAET4_0240.1"/>
<dbReference type="InterPro" id="IPR017972">
    <property type="entry name" value="Cyt_P450_CS"/>
</dbReference>
<proteinExistence type="inferred from homology"/>
<organism evidence="4 5">
    <name type="scientific">Methylocella tundrae</name>
    <dbReference type="NCBI Taxonomy" id="227605"/>
    <lineage>
        <taxon>Bacteria</taxon>
        <taxon>Pseudomonadati</taxon>
        <taxon>Pseudomonadota</taxon>
        <taxon>Alphaproteobacteria</taxon>
        <taxon>Hyphomicrobiales</taxon>
        <taxon>Beijerinckiaceae</taxon>
        <taxon>Methylocella</taxon>
    </lineage>
</organism>
<dbReference type="RefSeq" id="WP_134493023.1">
    <property type="nucleotide sequence ID" value="NZ_CP139088.1"/>
</dbReference>
<dbReference type="InterPro" id="IPR036396">
    <property type="entry name" value="Cyt_P450_sf"/>
</dbReference>
<keyword evidence="3 4" id="KW-0503">Monooxygenase</keyword>
<dbReference type="Proteomes" id="UP000294360">
    <property type="component" value="Plasmid 2"/>
</dbReference>
<dbReference type="Gene3D" id="1.10.630.10">
    <property type="entry name" value="Cytochrome P450"/>
    <property type="match status" value="1"/>
</dbReference>
<accession>A0A4U8Z7Z8</accession>
<dbReference type="AlphaFoldDB" id="A0A4U8Z7Z8"/>
<gene>
    <name evidence="4" type="primary">cyp199a</name>
    <name evidence="4" type="ORF">MTUNDRAET4_0240</name>
</gene>
<dbReference type="SUPFAM" id="SSF48264">
    <property type="entry name" value="Cytochrome P450"/>
    <property type="match status" value="1"/>
</dbReference>
<geneLocation type="plasmid" evidence="4 5">
    <name>2</name>
</geneLocation>
<dbReference type="InterPro" id="IPR002397">
    <property type="entry name" value="Cyt_P450_B"/>
</dbReference>
<keyword evidence="3" id="KW-0349">Heme</keyword>
<evidence type="ECO:0000256" key="2">
    <source>
        <dbReference type="ARBA" id="ARBA00010617"/>
    </source>
</evidence>
<dbReference type="GO" id="GO:0018690">
    <property type="term" value="F:4-methoxybenzoate monooxygenase (O-demethylating) activity"/>
    <property type="evidence" value="ECO:0007669"/>
    <property type="project" value="UniProtKB-EC"/>
</dbReference>
<evidence type="ECO:0000313" key="4">
    <source>
        <dbReference type="EMBL" id="VFU16592.1"/>
    </source>
</evidence>